<organism evidence="1 2">
    <name type="scientific">Undibacterium macrobrachii</name>
    <dbReference type="NCBI Taxonomy" id="1119058"/>
    <lineage>
        <taxon>Bacteria</taxon>
        <taxon>Pseudomonadati</taxon>
        <taxon>Pseudomonadota</taxon>
        <taxon>Betaproteobacteria</taxon>
        <taxon>Burkholderiales</taxon>
        <taxon>Oxalobacteraceae</taxon>
        <taxon>Undibacterium</taxon>
    </lineage>
</organism>
<proteinExistence type="predicted"/>
<gene>
    <name evidence="1" type="ORF">GCM10011282_08910</name>
</gene>
<comment type="caution">
    <text evidence="1">The sequence shown here is derived from an EMBL/GenBank/DDBJ whole genome shotgun (WGS) entry which is preliminary data.</text>
</comment>
<keyword evidence="2" id="KW-1185">Reference proteome</keyword>
<reference evidence="2" key="1">
    <citation type="journal article" date="2019" name="Int. J. Syst. Evol. Microbiol.">
        <title>The Global Catalogue of Microorganisms (GCM) 10K type strain sequencing project: providing services to taxonomists for standard genome sequencing and annotation.</title>
        <authorList>
            <consortium name="The Broad Institute Genomics Platform"/>
            <consortium name="The Broad Institute Genome Sequencing Center for Infectious Disease"/>
            <person name="Wu L."/>
            <person name="Ma J."/>
        </authorList>
    </citation>
    <scope>NUCLEOTIDE SEQUENCE [LARGE SCALE GENOMIC DNA]</scope>
    <source>
        <strain evidence="2">KCTC 23916</strain>
    </source>
</reference>
<sequence>MDMLNHTDENLELNRLIILLDDFLSLYILKDLIALHVNEIHICQKMLQK</sequence>
<dbReference type="Proteomes" id="UP000620127">
    <property type="component" value="Unassembled WGS sequence"/>
</dbReference>
<protein>
    <submittedName>
        <fullName evidence="1">Uncharacterized protein</fullName>
    </submittedName>
</protein>
<dbReference type="EMBL" id="BMYT01000001">
    <property type="protein sequence ID" value="GGX04838.1"/>
    <property type="molecule type" value="Genomic_DNA"/>
</dbReference>
<evidence type="ECO:0000313" key="1">
    <source>
        <dbReference type="EMBL" id="GGX04838.1"/>
    </source>
</evidence>
<accession>A0ABQ2X8E8</accession>
<name>A0ABQ2X8E8_9BURK</name>
<evidence type="ECO:0000313" key="2">
    <source>
        <dbReference type="Proteomes" id="UP000620127"/>
    </source>
</evidence>